<feature type="region of interest" description="Disordered" evidence="2">
    <location>
        <begin position="1"/>
        <end position="22"/>
    </location>
</feature>
<dbReference type="Pfam" id="PF01312">
    <property type="entry name" value="Bac_export_2"/>
    <property type="match status" value="1"/>
</dbReference>
<evidence type="ECO:0000313" key="5">
    <source>
        <dbReference type="Proteomes" id="UP000188729"/>
    </source>
</evidence>
<feature type="transmembrane region" description="Helical" evidence="3">
    <location>
        <begin position="151"/>
        <end position="173"/>
    </location>
</feature>
<evidence type="ECO:0000313" key="4">
    <source>
        <dbReference type="EMBL" id="ONF96800.1"/>
    </source>
</evidence>
<keyword evidence="4" id="KW-0966">Cell projection</keyword>
<feature type="transmembrane region" description="Helical" evidence="3">
    <location>
        <begin position="179"/>
        <end position="209"/>
    </location>
</feature>
<keyword evidence="4" id="KW-0969">Cilium</keyword>
<dbReference type="Proteomes" id="UP000188729">
    <property type="component" value="Unassembled WGS sequence"/>
</dbReference>
<sequence length="378" mass="40435">MADEFGEKTEAPTPKRLKDAKEKGDVLKSREFATALVALAGVAWLVFFGPSLVAACKGVMAESFQFTRGDVEDFQPFRPLAAAGWKLLPGLGTLFAIVVTAGVLSQAGLGSLQFNAGLLAPKGNRINPASGLKRIFGMNGWMELGKSLLKVALLGSIGAWLLMQSASMTLGLARTNLGAAVGALGGTLTTLMIVMAAGLVAIAMLDVPLQMFQRMKKLRMSKQEQKDEHKESEGNPEIKAQIRAKQHAMLSRSTRRAVQEAHVVLTNPTHFAVALRYDRGRDQVPVVVAKGRGATALAIRELAGEMAVPILEYPMLARAVYYTSRENQEVRDDLYMAIATVLAFVFNLNAAAGGASAPLPTIEVPKGARFDENGMALA</sequence>
<name>A0A1V2EW25_9SPHN</name>
<dbReference type="Gene3D" id="3.40.1690.10">
    <property type="entry name" value="secretion proteins EscU"/>
    <property type="match status" value="1"/>
</dbReference>
<proteinExistence type="inferred from homology"/>
<accession>A0A1V2EW25</accession>
<dbReference type="SUPFAM" id="SSF160544">
    <property type="entry name" value="EscU C-terminal domain-like"/>
    <property type="match status" value="1"/>
</dbReference>
<dbReference type="OrthoDB" id="9807950at2"/>
<reference evidence="4 5" key="1">
    <citation type="submission" date="2016-11" db="EMBL/GenBank/DDBJ databases">
        <title>Genome sequence of Sphingomonas jeddahensis G39.</title>
        <authorList>
            <person name="Poehlein A."/>
            <person name="Wuebbeler J.H."/>
            <person name="Steinbuechel A."/>
            <person name="Daniel R."/>
        </authorList>
    </citation>
    <scope>NUCLEOTIDE SEQUENCE [LARGE SCALE GENOMIC DNA]</scope>
    <source>
        <strain evidence="4 5">G39</strain>
    </source>
</reference>
<dbReference type="PANTHER" id="PTHR30531">
    <property type="entry name" value="FLAGELLAR BIOSYNTHETIC PROTEIN FLHB"/>
    <property type="match status" value="1"/>
</dbReference>
<keyword evidence="3" id="KW-0472">Membrane</keyword>
<feature type="transmembrane region" description="Helical" evidence="3">
    <location>
        <begin position="32"/>
        <end position="60"/>
    </location>
</feature>
<gene>
    <name evidence="4" type="primary">flhB</name>
    <name evidence="4" type="ORF">SPHI_09940</name>
</gene>
<dbReference type="PRINTS" id="PR00950">
    <property type="entry name" value="TYPE3IMSPROT"/>
</dbReference>
<dbReference type="RefSeq" id="WP_076743773.1">
    <property type="nucleotide sequence ID" value="NZ_MPSB01000003.1"/>
</dbReference>
<dbReference type="InterPro" id="IPR029025">
    <property type="entry name" value="T3SS_substrate_exporter_C"/>
</dbReference>
<evidence type="ECO:0000256" key="3">
    <source>
        <dbReference type="SAM" id="Phobius"/>
    </source>
</evidence>
<dbReference type="PANTHER" id="PTHR30531:SF12">
    <property type="entry name" value="FLAGELLAR BIOSYNTHETIC PROTEIN FLHB"/>
    <property type="match status" value="1"/>
</dbReference>
<keyword evidence="3" id="KW-1133">Transmembrane helix</keyword>
<feature type="compositionally biased region" description="Basic and acidic residues" evidence="2">
    <location>
        <begin position="1"/>
        <end position="10"/>
    </location>
</feature>
<keyword evidence="4" id="KW-0282">Flagellum</keyword>
<dbReference type="InterPro" id="IPR006135">
    <property type="entry name" value="T3SS_substrate_exporter"/>
</dbReference>
<feature type="compositionally biased region" description="Basic and acidic residues" evidence="2">
    <location>
        <begin position="221"/>
        <end position="233"/>
    </location>
</feature>
<dbReference type="EMBL" id="MPSB01000003">
    <property type="protein sequence ID" value="ONF96800.1"/>
    <property type="molecule type" value="Genomic_DNA"/>
</dbReference>
<feature type="transmembrane region" description="Helical" evidence="3">
    <location>
        <begin position="80"/>
        <end position="104"/>
    </location>
</feature>
<protein>
    <submittedName>
        <fullName evidence="4">Flagellar biosynthetic protein FlhB</fullName>
    </submittedName>
</protein>
<keyword evidence="5" id="KW-1185">Reference proteome</keyword>
<dbReference type="GO" id="GO:0009306">
    <property type="term" value="P:protein secretion"/>
    <property type="evidence" value="ECO:0007669"/>
    <property type="project" value="InterPro"/>
</dbReference>
<keyword evidence="3" id="KW-0812">Transmembrane</keyword>
<dbReference type="GO" id="GO:0005886">
    <property type="term" value="C:plasma membrane"/>
    <property type="evidence" value="ECO:0007669"/>
    <property type="project" value="TreeGrafter"/>
</dbReference>
<feature type="region of interest" description="Disordered" evidence="2">
    <location>
        <begin position="220"/>
        <end position="239"/>
    </location>
</feature>
<organism evidence="4 5">
    <name type="scientific">Sphingomonas jeddahensis</name>
    <dbReference type="NCBI Taxonomy" id="1915074"/>
    <lineage>
        <taxon>Bacteria</taxon>
        <taxon>Pseudomonadati</taxon>
        <taxon>Pseudomonadota</taxon>
        <taxon>Alphaproteobacteria</taxon>
        <taxon>Sphingomonadales</taxon>
        <taxon>Sphingomonadaceae</taxon>
        <taxon>Sphingomonas</taxon>
    </lineage>
</organism>
<evidence type="ECO:0000256" key="2">
    <source>
        <dbReference type="SAM" id="MobiDB-lite"/>
    </source>
</evidence>
<evidence type="ECO:0000256" key="1">
    <source>
        <dbReference type="ARBA" id="ARBA00010690"/>
    </source>
</evidence>
<comment type="similarity">
    <text evidence="1">Belongs to the type III secretion exporter family.</text>
</comment>
<dbReference type="STRING" id="1915074.SPHI_09940"/>
<comment type="caution">
    <text evidence="4">The sequence shown here is derived from an EMBL/GenBank/DDBJ whole genome shotgun (WGS) entry which is preliminary data.</text>
</comment>
<dbReference type="AlphaFoldDB" id="A0A1V2EW25"/>